<keyword evidence="14" id="KW-1185">Reference proteome</keyword>
<dbReference type="InterPro" id="IPR011096">
    <property type="entry name" value="FTP_domain"/>
</dbReference>
<keyword evidence="8" id="KW-0964">Secreted</keyword>
<dbReference type="PRINTS" id="PR00730">
    <property type="entry name" value="THERMOLYSIN"/>
</dbReference>
<organism evidence="13 14">
    <name type="scientific">Parachitinimonas caeni</name>
    <dbReference type="NCBI Taxonomy" id="3031301"/>
    <lineage>
        <taxon>Bacteria</taxon>
        <taxon>Pseudomonadati</taxon>
        <taxon>Pseudomonadota</taxon>
        <taxon>Betaproteobacteria</taxon>
        <taxon>Neisseriales</taxon>
        <taxon>Chitinibacteraceae</taxon>
        <taxon>Parachitinimonas</taxon>
    </lineage>
</organism>
<evidence type="ECO:0000259" key="9">
    <source>
        <dbReference type="Pfam" id="PF01447"/>
    </source>
</evidence>
<evidence type="ECO:0000313" key="13">
    <source>
        <dbReference type="EMBL" id="MDK2122953.1"/>
    </source>
</evidence>
<dbReference type="Gene3D" id="3.10.170.10">
    <property type="match status" value="1"/>
</dbReference>
<dbReference type="EMBL" id="JARRAF010000002">
    <property type="protein sequence ID" value="MDK2122953.1"/>
    <property type="molecule type" value="Genomic_DNA"/>
</dbReference>
<evidence type="ECO:0000259" key="12">
    <source>
        <dbReference type="Pfam" id="PF07504"/>
    </source>
</evidence>
<proteinExistence type="inferred from homology"/>
<dbReference type="InterPro" id="IPR013856">
    <property type="entry name" value="Peptidase_M4_domain"/>
</dbReference>
<dbReference type="InterPro" id="IPR023612">
    <property type="entry name" value="Peptidase_M4"/>
</dbReference>
<dbReference type="Proteomes" id="UP001172778">
    <property type="component" value="Unassembled WGS sequence"/>
</dbReference>
<evidence type="ECO:0000259" key="10">
    <source>
        <dbReference type="Pfam" id="PF02868"/>
    </source>
</evidence>
<evidence type="ECO:0000256" key="8">
    <source>
        <dbReference type="RuleBase" id="RU366073"/>
    </source>
</evidence>
<sequence>MAFSKKGSSMNVEQKNRVLRLAALTLAVAGAVDSMAATRIDLSQPGFQRDAVMSSAELRPTSASVVTADGSTKVKYQQYFQGVKVWNESAPVGRTGTNGALSDAPAFDHGTLVEGIAADIPNAKPRMSKDDIHRLMRINASQQGHAVANAEHEHIELLVRLNDQGKAELVYLASMHLQGNNPTSPTFLFDANTGNVIKSWDGLAHRDATGPGGNEKLGKYYYGKDFKALNIAQDCSYDTENVTTIDMGNTTSGSTRPFRIANCPSSGTPENTQRPINGAYSPVNDGHYFGNVIFNMYKEWYGTRPIQQKLTVRVHYGNNYQNAFWDGQRMTFGDGGSMMYPLVSLGVMAHEVSHGFTEQNSGLIYEGMSGGMNEAFSDMAAQAAEEYMFGKATYLIGNEIMKGNRAMRYMMDPEKDGASIGHASKYNSRLDVHHSSGVYNKAFALLATTSGWSARKAFEVFLIANKMYWKPQSTFNQGACGVVQAATDKGYKADDVTAAFSKVGVSCDGKPIPPKPEPGGNAKELKSGVALTNLSLAADGKQMYTIDVPANASFLSVRTGAGTGDADVYIKFGAEPQPTPNTGGDARSHGPNNTEYALIKNPRAGRYYVLVHASESAVSGLSLIAVAR</sequence>
<dbReference type="Gene3D" id="2.60.120.380">
    <property type="match status" value="1"/>
</dbReference>
<evidence type="ECO:0000256" key="2">
    <source>
        <dbReference type="ARBA" id="ARBA00022670"/>
    </source>
</evidence>
<keyword evidence="2 8" id="KW-0645">Protease</keyword>
<evidence type="ECO:0000256" key="6">
    <source>
        <dbReference type="ARBA" id="ARBA00022833"/>
    </source>
</evidence>
<feature type="domain" description="Peptidase M4 C-terminal" evidence="10">
    <location>
        <begin position="361"/>
        <end position="505"/>
    </location>
</feature>
<comment type="similarity">
    <text evidence="1 8">Belongs to the peptidase M4 family.</text>
</comment>
<keyword evidence="6 8" id="KW-0862">Zinc</keyword>
<comment type="cofactor">
    <cofactor evidence="8">
        <name>Zn(2+)</name>
        <dbReference type="ChEBI" id="CHEBI:29105"/>
    </cofactor>
</comment>
<keyword evidence="5 8" id="KW-0378">Hydrolase</keyword>
<keyword evidence="4" id="KW-0732">Signal</keyword>
<dbReference type="PANTHER" id="PTHR33794:SF1">
    <property type="entry name" value="BACILLOLYSIN"/>
    <property type="match status" value="1"/>
</dbReference>
<comment type="subcellular location">
    <subcellularLocation>
        <location evidence="8">Secreted</location>
    </subcellularLocation>
</comment>
<comment type="caution">
    <text evidence="13">The sequence shown here is derived from an EMBL/GenBank/DDBJ whole genome shotgun (WGS) entry which is preliminary data.</text>
</comment>
<dbReference type="Pfam" id="PF01447">
    <property type="entry name" value="Peptidase_M4"/>
    <property type="match status" value="1"/>
</dbReference>
<dbReference type="InterPro" id="IPR007280">
    <property type="entry name" value="Peptidase_C_arc/bac"/>
</dbReference>
<evidence type="ECO:0000256" key="1">
    <source>
        <dbReference type="ARBA" id="ARBA00009388"/>
    </source>
</evidence>
<dbReference type="Pfam" id="PF02868">
    <property type="entry name" value="Peptidase_M4_C"/>
    <property type="match status" value="1"/>
</dbReference>
<evidence type="ECO:0000313" key="14">
    <source>
        <dbReference type="Proteomes" id="UP001172778"/>
    </source>
</evidence>
<keyword evidence="3" id="KW-0479">Metal-binding</keyword>
<dbReference type="InterPro" id="IPR027268">
    <property type="entry name" value="Peptidase_M4/M1_CTD_sf"/>
</dbReference>
<accession>A0ABT7DSB0</accession>
<dbReference type="Gene3D" id="1.10.390.10">
    <property type="entry name" value="Neutral Protease Domain 2"/>
    <property type="match status" value="1"/>
</dbReference>
<evidence type="ECO:0000259" key="11">
    <source>
        <dbReference type="Pfam" id="PF04151"/>
    </source>
</evidence>
<dbReference type="InterPro" id="IPR001570">
    <property type="entry name" value="Peptidase_M4_C_domain"/>
</dbReference>
<name>A0ABT7DSB0_9NEIS</name>
<evidence type="ECO:0000256" key="5">
    <source>
        <dbReference type="ARBA" id="ARBA00022801"/>
    </source>
</evidence>
<reference evidence="13" key="1">
    <citation type="submission" date="2023-03" db="EMBL/GenBank/DDBJ databases">
        <title>Chitinimonas shenzhenensis gen. nov., sp. nov., a novel member of family Burkholderiaceae isolated from activated sludge collected in Shen Zhen, China.</title>
        <authorList>
            <person name="Wang X."/>
        </authorList>
    </citation>
    <scope>NUCLEOTIDE SEQUENCE</scope>
    <source>
        <strain evidence="13">DQS-5</strain>
    </source>
</reference>
<dbReference type="Pfam" id="PF04151">
    <property type="entry name" value="PPC"/>
    <property type="match status" value="1"/>
</dbReference>
<evidence type="ECO:0000256" key="3">
    <source>
        <dbReference type="ARBA" id="ARBA00022723"/>
    </source>
</evidence>
<dbReference type="CDD" id="cd09597">
    <property type="entry name" value="M4_TLP"/>
    <property type="match status" value="1"/>
</dbReference>
<dbReference type="EC" id="3.4.24.-" evidence="8"/>
<evidence type="ECO:0000256" key="7">
    <source>
        <dbReference type="ARBA" id="ARBA00023049"/>
    </source>
</evidence>
<feature type="domain" description="Peptidase C-terminal archaeal/bacterial" evidence="11">
    <location>
        <begin position="543"/>
        <end position="612"/>
    </location>
</feature>
<dbReference type="Gene3D" id="3.10.450.490">
    <property type="match status" value="1"/>
</dbReference>
<comment type="function">
    <text evidence="8">Extracellular zinc metalloprotease.</text>
</comment>
<feature type="domain" description="FTP" evidence="12">
    <location>
        <begin position="57"/>
        <end position="88"/>
    </location>
</feature>
<dbReference type="InterPro" id="IPR050728">
    <property type="entry name" value="Zinc_Metalloprotease_M4"/>
</dbReference>
<dbReference type="SUPFAM" id="SSF55486">
    <property type="entry name" value="Metalloproteases ('zincins'), catalytic domain"/>
    <property type="match status" value="1"/>
</dbReference>
<evidence type="ECO:0000256" key="4">
    <source>
        <dbReference type="ARBA" id="ARBA00022729"/>
    </source>
</evidence>
<dbReference type="Gene3D" id="3.10.450.40">
    <property type="match status" value="1"/>
</dbReference>
<protein>
    <recommendedName>
        <fullName evidence="8">Neutral metalloproteinase</fullName>
        <ecNumber evidence="8">3.4.24.-</ecNumber>
    </recommendedName>
</protein>
<keyword evidence="7 8" id="KW-0482">Metalloprotease</keyword>
<feature type="domain" description="Peptidase M4" evidence="9">
    <location>
        <begin position="216"/>
        <end position="358"/>
    </location>
</feature>
<dbReference type="Pfam" id="PF07504">
    <property type="entry name" value="FTP"/>
    <property type="match status" value="1"/>
</dbReference>
<dbReference type="PANTHER" id="PTHR33794">
    <property type="entry name" value="BACILLOLYSIN"/>
    <property type="match status" value="1"/>
</dbReference>
<gene>
    <name evidence="13" type="ORF">PZA18_02680</name>
</gene>